<dbReference type="AlphaFoldDB" id="A0AAJ0BZI6"/>
<evidence type="ECO:0000256" key="1">
    <source>
        <dbReference type="ARBA" id="ARBA00007865"/>
    </source>
</evidence>
<evidence type="ECO:0000313" key="4">
    <source>
        <dbReference type="Proteomes" id="UP001244011"/>
    </source>
</evidence>
<feature type="compositionally biased region" description="Pro residues" evidence="2">
    <location>
        <begin position="1"/>
        <end position="13"/>
    </location>
</feature>
<evidence type="ECO:0000313" key="3">
    <source>
        <dbReference type="EMBL" id="KAK1765994.1"/>
    </source>
</evidence>
<dbReference type="Pfam" id="PF04199">
    <property type="entry name" value="Cyclase"/>
    <property type="match status" value="1"/>
</dbReference>
<organism evidence="3 4">
    <name type="scientific">Phialemonium atrogriseum</name>
    <dbReference type="NCBI Taxonomy" id="1093897"/>
    <lineage>
        <taxon>Eukaryota</taxon>
        <taxon>Fungi</taxon>
        <taxon>Dikarya</taxon>
        <taxon>Ascomycota</taxon>
        <taxon>Pezizomycotina</taxon>
        <taxon>Sordariomycetes</taxon>
        <taxon>Sordariomycetidae</taxon>
        <taxon>Cephalothecales</taxon>
        <taxon>Cephalothecaceae</taxon>
        <taxon>Phialemonium</taxon>
    </lineage>
</organism>
<dbReference type="PANTHER" id="PTHR34861:SF11">
    <property type="entry name" value="CYCLASE"/>
    <property type="match status" value="1"/>
</dbReference>
<dbReference type="Gene3D" id="3.50.30.50">
    <property type="entry name" value="Putative cyclase"/>
    <property type="match status" value="1"/>
</dbReference>
<dbReference type="Proteomes" id="UP001244011">
    <property type="component" value="Unassembled WGS sequence"/>
</dbReference>
<dbReference type="GO" id="GO:0004061">
    <property type="term" value="F:arylformamidase activity"/>
    <property type="evidence" value="ECO:0007669"/>
    <property type="project" value="InterPro"/>
</dbReference>
<evidence type="ECO:0000256" key="2">
    <source>
        <dbReference type="SAM" id="MobiDB-lite"/>
    </source>
</evidence>
<keyword evidence="4" id="KW-1185">Reference proteome</keyword>
<dbReference type="EMBL" id="MU839013">
    <property type="protein sequence ID" value="KAK1765994.1"/>
    <property type="molecule type" value="Genomic_DNA"/>
</dbReference>
<protein>
    <recommendedName>
        <fullName evidence="5">Cyclase</fullName>
    </recommendedName>
</protein>
<dbReference type="PANTHER" id="PTHR34861">
    <property type="match status" value="1"/>
</dbReference>
<sequence>MSPNKIPPRPPFDSLPLDKDGPGGNAWGLYGPDDELGALNMLTPEVVASAASEIKTGERVSLDWQLNKPSRPNFGRKNFEWEMRNMSGVSVNDDLLHFNTQSSTQWDGFRHFGYQGAKRYYGGRSQEDLEKTGVLGIDAWVEKGGIVGRGVLLDYVSFCQRHSITVDPLTSAPITLDQIKQLVQEQAVTFRPGDILFIRGGFTQAYNALDEAGQVTLGQRPTSEYLGVESTPAMLRWIWDNGFAAVAGDMVTFEQAPVGISWSGKDVDEAKKDGGLLHQVLLSGWGVPIGEMFDLDALSETCRRLNRWTFFVSSVPLKVPGGVASPPNAVAIF</sequence>
<reference evidence="3" key="1">
    <citation type="submission" date="2023-06" db="EMBL/GenBank/DDBJ databases">
        <title>Genome-scale phylogeny and comparative genomics of the fungal order Sordariales.</title>
        <authorList>
            <consortium name="Lawrence Berkeley National Laboratory"/>
            <person name="Hensen N."/>
            <person name="Bonometti L."/>
            <person name="Westerberg I."/>
            <person name="Brannstrom I.O."/>
            <person name="Guillou S."/>
            <person name="Cros-Aarteil S."/>
            <person name="Calhoun S."/>
            <person name="Haridas S."/>
            <person name="Kuo A."/>
            <person name="Mondo S."/>
            <person name="Pangilinan J."/>
            <person name="Riley R."/>
            <person name="Labutti K."/>
            <person name="Andreopoulos B."/>
            <person name="Lipzen A."/>
            <person name="Chen C."/>
            <person name="Yanf M."/>
            <person name="Daum C."/>
            <person name="Ng V."/>
            <person name="Clum A."/>
            <person name="Steindorff A."/>
            <person name="Ohm R."/>
            <person name="Martin F."/>
            <person name="Silar P."/>
            <person name="Natvig D."/>
            <person name="Lalanne C."/>
            <person name="Gautier V."/>
            <person name="Ament-Velasquez S.L."/>
            <person name="Kruys A."/>
            <person name="Hutchinson M.I."/>
            <person name="Powell A.J."/>
            <person name="Barry K."/>
            <person name="Miller A.N."/>
            <person name="Grigoriev I.V."/>
            <person name="Debuchy R."/>
            <person name="Gladieux P."/>
            <person name="Thoren M.H."/>
            <person name="Johannesson H."/>
        </authorList>
    </citation>
    <scope>NUCLEOTIDE SEQUENCE</scope>
    <source>
        <strain evidence="3">8032-3</strain>
    </source>
</reference>
<proteinExistence type="inferred from homology"/>
<comment type="similarity">
    <text evidence="1">Belongs to the Cyclase 1 superfamily.</text>
</comment>
<dbReference type="InterPro" id="IPR037175">
    <property type="entry name" value="KFase_sf"/>
</dbReference>
<gene>
    <name evidence="3" type="ORF">QBC33DRAFT_454342</name>
</gene>
<dbReference type="RefSeq" id="XP_060282207.1">
    <property type="nucleotide sequence ID" value="XM_060424724.1"/>
</dbReference>
<feature type="region of interest" description="Disordered" evidence="2">
    <location>
        <begin position="1"/>
        <end position="29"/>
    </location>
</feature>
<comment type="caution">
    <text evidence="3">The sequence shown here is derived from an EMBL/GenBank/DDBJ whole genome shotgun (WGS) entry which is preliminary data.</text>
</comment>
<dbReference type="InterPro" id="IPR007325">
    <property type="entry name" value="KFase/CYL"/>
</dbReference>
<dbReference type="GO" id="GO:0019441">
    <property type="term" value="P:L-tryptophan catabolic process to kynurenine"/>
    <property type="evidence" value="ECO:0007669"/>
    <property type="project" value="InterPro"/>
</dbReference>
<dbReference type="GeneID" id="85307911"/>
<evidence type="ECO:0008006" key="5">
    <source>
        <dbReference type="Google" id="ProtNLM"/>
    </source>
</evidence>
<accession>A0AAJ0BZI6</accession>
<dbReference type="SUPFAM" id="SSF102198">
    <property type="entry name" value="Putative cyclase"/>
    <property type="match status" value="1"/>
</dbReference>
<name>A0AAJ0BZI6_9PEZI</name>